<name>A0ABV0NVG9_9TELE</name>
<feature type="region of interest" description="Disordered" evidence="1">
    <location>
        <begin position="1"/>
        <end position="28"/>
    </location>
</feature>
<accession>A0ABV0NVG9</accession>
<dbReference type="Proteomes" id="UP001476798">
    <property type="component" value="Unassembled WGS sequence"/>
</dbReference>
<evidence type="ECO:0000313" key="3">
    <source>
        <dbReference type="Proteomes" id="UP001476798"/>
    </source>
</evidence>
<feature type="non-terminal residue" evidence="2">
    <location>
        <position position="1"/>
    </location>
</feature>
<gene>
    <name evidence="2" type="ORF">GOODEAATRI_011493</name>
</gene>
<feature type="compositionally biased region" description="Polar residues" evidence="1">
    <location>
        <begin position="1"/>
        <end position="17"/>
    </location>
</feature>
<evidence type="ECO:0000313" key="2">
    <source>
        <dbReference type="EMBL" id="MEQ2174794.1"/>
    </source>
</evidence>
<sequence length="55" mass="5714">QSINDAMRCSTLTRMSGNGSGGENGRILTHDFPKTVQTLPCMSHTASMGLGASGM</sequence>
<protein>
    <submittedName>
        <fullName evidence="2">Uncharacterized protein</fullName>
    </submittedName>
</protein>
<organism evidence="2 3">
    <name type="scientific">Goodea atripinnis</name>
    <dbReference type="NCBI Taxonomy" id="208336"/>
    <lineage>
        <taxon>Eukaryota</taxon>
        <taxon>Metazoa</taxon>
        <taxon>Chordata</taxon>
        <taxon>Craniata</taxon>
        <taxon>Vertebrata</taxon>
        <taxon>Euteleostomi</taxon>
        <taxon>Actinopterygii</taxon>
        <taxon>Neopterygii</taxon>
        <taxon>Teleostei</taxon>
        <taxon>Neoteleostei</taxon>
        <taxon>Acanthomorphata</taxon>
        <taxon>Ovalentaria</taxon>
        <taxon>Atherinomorphae</taxon>
        <taxon>Cyprinodontiformes</taxon>
        <taxon>Goodeidae</taxon>
        <taxon>Goodea</taxon>
    </lineage>
</organism>
<dbReference type="EMBL" id="JAHRIO010050681">
    <property type="protein sequence ID" value="MEQ2174794.1"/>
    <property type="molecule type" value="Genomic_DNA"/>
</dbReference>
<comment type="caution">
    <text evidence="2">The sequence shown here is derived from an EMBL/GenBank/DDBJ whole genome shotgun (WGS) entry which is preliminary data.</text>
</comment>
<reference evidence="2 3" key="1">
    <citation type="submission" date="2021-06" db="EMBL/GenBank/DDBJ databases">
        <authorList>
            <person name="Palmer J.M."/>
        </authorList>
    </citation>
    <scope>NUCLEOTIDE SEQUENCE [LARGE SCALE GENOMIC DNA]</scope>
    <source>
        <strain evidence="2 3">GA_2019</strain>
        <tissue evidence="2">Muscle</tissue>
    </source>
</reference>
<evidence type="ECO:0000256" key="1">
    <source>
        <dbReference type="SAM" id="MobiDB-lite"/>
    </source>
</evidence>
<keyword evidence="3" id="KW-1185">Reference proteome</keyword>
<proteinExistence type="predicted"/>